<dbReference type="EMBL" id="JAGSOJ010000001">
    <property type="protein sequence ID" value="MCM1989320.1"/>
    <property type="molecule type" value="Genomic_DNA"/>
</dbReference>
<comment type="caution">
    <text evidence="2">The sequence shown here is derived from an EMBL/GenBank/DDBJ whole genome shotgun (WGS) entry which is preliminary data.</text>
</comment>
<dbReference type="SUPFAM" id="SSF48452">
    <property type="entry name" value="TPR-like"/>
    <property type="match status" value="1"/>
</dbReference>
<gene>
    <name evidence="2" type="ORF">KDK92_06175</name>
</gene>
<reference evidence="2" key="2">
    <citation type="submission" date="2021-04" db="EMBL/GenBank/DDBJ databases">
        <authorList>
            <person name="Dong X."/>
        </authorList>
    </citation>
    <scope>NUCLEOTIDE SEQUENCE</scope>
    <source>
        <strain evidence="2">ZWT</strain>
    </source>
</reference>
<dbReference type="InterPro" id="IPR001173">
    <property type="entry name" value="Glyco_trans_2-like"/>
</dbReference>
<dbReference type="SMART" id="SM00028">
    <property type="entry name" value="TPR"/>
    <property type="match status" value="3"/>
</dbReference>
<name>A0A9J6P1H5_9CLOT</name>
<feature type="domain" description="Glycosyltransferase 2-like" evidence="1">
    <location>
        <begin position="3"/>
        <end position="130"/>
    </location>
</feature>
<sequence>MISLCMIVKDEKDNLERCLKSAEGIADEIIIVDTGSTDSTVEIAKKYTNKVYFYRWINDFSAARNFSLSKANGDWILILDGDDEVPSKHKEDIRELTKDTSVDVYSFNTLNFTNENDTQNLIYNLNPRLFQNKFGYKYEGAVHNQLLSVIKRVNPNFVMKIAAIDIFHYGYLQTNVIKKHKRERNMSILHSQLEENPKDTFALFNMGNEYYALNNSKEAFDYYLKAHKTTEPGMGFYPKLIIRMLLCCKELKLYDDIYKFAAKALNYYPKFTDLYYVRGFINYFLGKPTAAVSDLEKALELGDPLPNLAYFKGAGTYKSVELLCKIHFDYEDYENCLKYCIELFKYPYVSNFETIKMLVYSLYKLYAPKEEIQKAIKIVLNNSEEKGFIFASNLLIAVKDFNLALEYINKGFEDLASKDLDENLKKDLMNNLQYYKGICEFSLKDYKKSIQTLMNINKQKFTDASTPYLLLSGLFTENENIVKFAISNDKCKGKVYKALNDILNGHKPEILAEDEKESLKYEGIIYSILENLLDVEKNNEFEKALSLLDLIKSSDSLLRLGKLYYKYGKYELCKKELFSSISLKNVTDKSTLRVLSNLWPEES</sequence>
<protein>
    <submittedName>
        <fullName evidence="2">Glycosyltransferase family 2 protein</fullName>
    </submittedName>
</protein>
<organism evidence="2 3">
    <name type="scientific">Oceanirhabdus seepicola</name>
    <dbReference type="NCBI Taxonomy" id="2828781"/>
    <lineage>
        <taxon>Bacteria</taxon>
        <taxon>Bacillati</taxon>
        <taxon>Bacillota</taxon>
        <taxon>Clostridia</taxon>
        <taxon>Eubacteriales</taxon>
        <taxon>Clostridiaceae</taxon>
        <taxon>Oceanirhabdus</taxon>
    </lineage>
</organism>
<keyword evidence="3" id="KW-1185">Reference proteome</keyword>
<accession>A0A9J6P1H5</accession>
<evidence type="ECO:0000313" key="2">
    <source>
        <dbReference type="EMBL" id="MCM1989320.1"/>
    </source>
</evidence>
<dbReference type="CDD" id="cd02511">
    <property type="entry name" value="Beta4Glucosyltransferase"/>
    <property type="match status" value="1"/>
</dbReference>
<dbReference type="Gene3D" id="1.25.40.10">
    <property type="entry name" value="Tetratricopeptide repeat domain"/>
    <property type="match status" value="1"/>
</dbReference>
<dbReference type="RefSeq" id="WP_250858319.1">
    <property type="nucleotide sequence ID" value="NZ_JAGSOJ010000001.1"/>
</dbReference>
<reference evidence="2" key="1">
    <citation type="journal article" date="2021" name="mSystems">
        <title>Bacteria and Archaea Synergistically Convert Glycine Betaine to Biogenic Methane in the Formosa Cold Seep of the South China Sea.</title>
        <authorList>
            <person name="Li L."/>
            <person name="Zhang W."/>
            <person name="Zhang S."/>
            <person name="Song L."/>
            <person name="Sun Q."/>
            <person name="Zhang H."/>
            <person name="Xiang H."/>
            <person name="Dong X."/>
        </authorList>
    </citation>
    <scope>NUCLEOTIDE SEQUENCE</scope>
    <source>
        <strain evidence="2">ZWT</strain>
    </source>
</reference>
<dbReference type="Pfam" id="PF00535">
    <property type="entry name" value="Glycos_transf_2"/>
    <property type="match status" value="1"/>
</dbReference>
<dbReference type="Proteomes" id="UP001056429">
    <property type="component" value="Unassembled WGS sequence"/>
</dbReference>
<dbReference type="InterPro" id="IPR029044">
    <property type="entry name" value="Nucleotide-diphossugar_trans"/>
</dbReference>
<dbReference type="Gene3D" id="3.90.550.10">
    <property type="entry name" value="Spore Coat Polysaccharide Biosynthesis Protein SpsA, Chain A"/>
    <property type="match status" value="1"/>
</dbReference>
<dbReference type="SUPFAM" id="SSF53448">
    <property type="entry name" value="Nucleotide-diphospho-sugar transferases"/>
    <property type="match status" value="1"/>
</dbReference>
<dbReference type="InterPro" id="IPR011990">
    <property type="entry name" value="TPR-like_helical_dom_sf"/>
</dbReference>
<evidence type="ECO:0000259" key="1">
    <source>
        <dbReference type="Pfam" id="PF00535"/>
    </source>
</evidence>
<dbReference type="InterPro" id="IPR019734">
    <property type="entry name" value="TPR_rpt"/>
</dbReference>
<dbReference type="PANTHER" id="PTHR43630:SF2">
    <property type="entry name" value="GLYCOSYLTRANSFERASE"/>
    <property type="match status" value="1"/>
</dbReference>
<dbReference type="PANTHER" id="PTHR43630">
    <property type="entry name" value="POLY-BETA-1,6-N-ACETYL-D-GLUCOSAMINE SYNTHASE"/>
    <property type="match status" value="1"/>
</dbReference>
<evidence type="ECO:0000313" key="3">
    <source>
        <dbReference type="Proteomes" id="UP001056429"/>
    </source>
</evidence>
<proteinExistence type="predicted"/>
<dbReference type="AlphaFoldDB" id="A0A9J6P1H5"/>